<reference evidence="1" key="1">
    <citation type="submission" date="2014-09" db="EMBL/GenBank/DDBJ databases">
        <authorList>
            <person name="Magalhaes I.L.F."/>
            <person name="Oliveira U."/>
            <person name="Santos F.R."/>
            <person name="Vidigal T.H.D.A."/>
            <person name="Brescovit A.D."/>
            <person name="Santos A.J."/>
        </authorList>
    </citation>
    <scope>NUCLEOTIDE SEQUENCE</scope>
    <source>
        <tissue evidence="1">Shoot tissue taken approximately 20 cm above the soil surface</tissue>
    </source>
</reference>
<evidence type="ECO:0000313" key="1">
    <source>
        <dbReference type="EMBL" id="JAD91655.1"/>
    </source>
</evidence>
<sequence>MHASDQLINAWTDLAAVRHARPAALNPPQVHNIHCHVSLLVTGTYVRGQSNQVLGRRNGDGTRDSGAV</sequence>
<accession>A0A0A9E193</accession>
<proteinExistence type="predicted"/>
<protein>
    <submittedName>
        <fullName evidence="1">Uncharacterized protein</fullName>
    </submittedName>
</protein>
<name>A0A0A9E193_ARUDO</name>
<reference evidence="1" key="2">
    <citation type="journal article" date="2015" name="Data Brief">
        <title>Shoot transcriptome of the giant reed, Arundo donax.</title>
        <authorList>
            <person name="Barrero R.A."/>
            <person name="Guerrero F.D."/>
            <person name="Moolhuijzen P."/>
            <person name="Goolsby J.A."/>
            <person name="Tidwell J."/>
            <person name="Bellgard S.E."/>
            <person name="Bellgard M.I."/>
        </authorList>
    </citation>
    <scope>NUCLEOTIDE SEQUENCE</scope>
    <source>
        <tissue evidence="1">Shoot tissue taken approximately 20 cm above the soil surface</tissue>
    </source>
</reference>
<dbReference type="AlphaFoldDB" id="A0A0A9E193"/>
<organism evidence="1">
    <name type="scientific">Arundo donax</name>
    <name type="common">Giant reed</name>
    <name type="synonym">Donax arundinaceus</name>
    <dbReference type="NCBI Taxonomy" id="35708"/>
    <lineage>
        <taxon>Eukaryota</taxon>
        <taxon>Viridiplantae</taxon>
        <taxon>Streptophyta</taxon>
        <taxon>Embryophyta</taxon>
        <taxon>Tracheophyta</taxon>
        <taxon>Spermatophyta</taxon>
        <taxon>Magnoliopsida</taxon>
        <taxon>Liliopsida</taxon>
        <taxon>Poales</taxon>
        <taxon>Poaceae</taxon>
        <taxon>PACMAD clade</taxon>
        <taxon>Arundinoideae</taxon>
        <taxon>Arundineae</taxon>
        <taxon>Arundo</taxon>
    </lineage>
</organism>
<dbReference type="EMBL" id="GBRH01206240">
    <property type="protein sequence ID" value="JAD91655.1"/>
    <property type="molecule type" value="Transcribed_RNA"/>
</dbReference>